<evidence type="ECO:0000256" key="3">
    <source>
        <dbReference type="SAM" id="MobiDB-lite"/>
    </source>
</evidence>
<evidence type="ECO:0000256" key="2">
    <source>
        <dbReference type="RuleBase" id="RU362097"/>
    </source>
</evidence>
<keyword evidence="2" id="KW-1134">Transmembrane beta strand</keyword>
<keyword evidence="2" id="KW-0564">Palmitate</keyword>
<dbReference type="SUPFAM" id="SSF56954">
    <property type="entry name" value="Outer membrane efflux proteins (OEP)"/>
    <property type="match status" value="1"/>
</dbReference>
<dbReference type="NCBIfam" id="TIGR01845">
    <property type="entry name" value="outer_NodT"/>
    <property type="match status" value="1"/>
</dbReference>
<dbReference type="GO" id="GO:0015562">
    <property type="term" value="F:efflux transmembrane transporter activity"/>
    <property type="evidence" value="ECO:0007669"/>
    <property type="project" value="InterPro"/>
</dbReference>
<accession>A0A4R5M177</accession>
<dbReference type="PANTHER" id="PTHR30203">
    <property type="entry name" value="OUTER MEMBRANE CATION EFFLUX PROTEIN"/>
    <property type="match status" value="1"/>
</dbReference>
<dbReference type="RefSeq" id="WP_133198879.1">
    <property type="nucleotide sequence ID" value="NZ_JBHUCW010000004.1"/>
</dbReference>
<dbReference type="Gene3D" id="1.20.1600.10">
    <property type="entry name" value="Outer membrane efflux proteins (OEP)"/>
    <property type="match status" value="1"/>
</dbReference>
<dbReference type="Gene3D" id="2.20.200.10">
    <property type="entry name" value="Outer membrane efflux proteins (OEP)"/>
    <property type="match status" value="1"/>
</dbReference>
<dbReference type="InterPro" id="IPR003423">
    <property type="entry name" value="OMP_efflux"/>
</dbReference>
<comment type="caution">
    <text evidence="4">The sequence shown here is derived from an EMBL/GenBank/DDBJ whole genome shotgun (WGS) entry which is preliminary data.</text>
</comment>
<feature type="region of interest" description="Disordered" evidence="3">
    <location>
        <begin position="501"/>
        <end position="548"/>
    </location>
</feature>
<sequence length="548" mass="57460">MKTIQRPGRRNAPLDHSRKSAPVVPYLGAASRLLPLAFAASITLLASGCMVGPDYHRPQVAVPTQWKELPGWTQAEPAAAESPKGDWWTAFQDPLLDELEPLVAVSNQTVRQSYANYQQALAEVRVARASLFPTLGVTGSATRERSSSSSLSGISGSRAAIVNSGSLEGNVSWEPDFWGKVRRQVEEQSATAQASEATLANAQLSEQIALANAVIDLRVTDADIDLLTQTVAAYTASLRVVGNQDSAGTVPPSDLITARTQLENTQASLIALGVARAQYEHAIAVLVGRNPEDVTIPHNARLPILPAIPAGVPSTLLQRRPDIATAERQMASANAAIGVAVAAYYPDISLSALDGFSQAPLSGLLHISNYVWSLGASATETIFDGGARSGDVAAARASYDAAVANYRGTVLTAFQNVENDLSGLRILAQQNERLDAAVRDAIRGAQIALNEYEAGTVDYTTVVTAQATQLSTQQSALSVQQQRLLDSAALIGDLGGGWSGVLHDPHHPDRAAANTVASQNPGASADAAAAPNPTNDTTSHPQSSAPSP</sequence>
<dbReference type="EMBL" id="SMRP01000025">
    <property type="protein sequence ID" value="TDG19012.1"/>
    <property type="molecule type" value="Genomic_DNA"/>
</dbReference>
<dbReference type="AlphaFoldDB" id="A0A4R5M177"/>
<feature type="compositionally biased region" description="Low complexity" evidence="3">
    <location>
        <begin position="517"/>
        <end position="539"/>
    </location>
</feature>
<gene>
    <name evidence="4" type="ORF">EYW47_32345</name>
</gene>
<keyword evidence="2" id="KW-0812">Transmembrane</keyword>
<comment type="subcellular location">
    <subcellularLocation>
        <location evidence="2">Cell membrane</location>
        <topology evidence="2">Lipid-anchor</topology>
    </subcellularLocation>
</comment>
<evidence type="ECO:0000313" key="5">
    <source>
        <dbReference type="Proteomes" id="UP000295722"/>
    </source>
</evidence>
<name>A0A4R5M177_9BURK</name>
<reference evidence="4 5" key="1">
    <citation type="submission" date="2019-03" db="EMBL/GenBank/DDBJ databases">
        <title>Paraburkholderia sp. 4M-K11, isolated from subtropical forest soil.</title>
        <authorList>
            <person name="Gao Z.-H."/>
            <person name="Qiu L.-H."/>
        </authorList>
    </citation>
    <scope>NUCLEOTIDE SEQUENCE [LARGE SCALE GENOMIC DNA]</scope>
    <source>
        <strain evidence="4 5">4M-K11</strain>
    </source>
</reference>
<dbReference type="GO" id="GO:0005886">
    <property type="term" value="C:plasma membrane"/>
    <property type="evidence" value="ECO:0007669"/>
    <property type="project" value="UniProtKB-SubCell"/>
</dbReference>
<organism evidence="4 5">
    <name type="scientific">Paraburkholderia silviterrae</name>
    <dbReference type="NCBI Taxonomy" id="2528715"/>
    <lineage>
        <taxon>Bacteria</taxon>
        <taxon>Pseudomonadati</taxon>
        <taxon>Pseudomonadota</taxon>
        <taxon>Betaproteobacteria</taxon>
        <taxon>Burkholderiales</taxon>
        <taxon>Burkholderiaceae</taxon>
        <taxon>Paraburkholderia</taxon>
    </lineage>
</organism>
<comment type="similarity">
    <text evidence="1 2">Belongs to the outer membrane factor (OMF) (TC 1.B.17) family.</text>
</comment>
<dbReference type="InterPro" id="IPR010131">
    <property type="entry name" value="MdtP/NodT-like"/>
</dbReference>
<dbReference type="Pfam" id="PF02321">
    <property type="entry name" value="OEP"/>
    <property type="match status" value="2"/>
</dbReference>
<evidence type="ECO:0000256" key="1">
    <source>
        <dbReference type="ARBA" id="ARBA00007613"/>
    </source>
</evidence>
<proteinExistence type="inferred from homology"/>
<dbReference type="OrthoDB" id="9770517at2"/>
<protein>
    <submittedName>
        <fullName evidence="4">Efflux transporter outer membrane subunit</fullName>
    </submittedName>
</protein>
<keyword evidence="2" id="KW-0449">Lipoprotein</keyword>
<dbReference type="Proteomes" id="UP000295722">
    <property type="component" value="Unassembled WGS sequence"/>
</dbReference>
<dbReference type="PANTHER" id="PTHR30203:SF33">
    <property type="entry name" value="BLR4455 PROTEIN"/>
    <property type="match status" value="1"/>
</dbReference>
<evidence type="ECO:0000313" key="4">
    <source>
        <dbReference type="EMBL" id="TDG19012.1"/>
    </source>
</evidence>
<keyword evidence="2" id="KW-0472">Membrane</keyword>
<keyword evidence="5" id="KW-1185">Reference proteome</keyword>